<dbReference type="EMBL" id="PQFF01000342">
    <property type="protein sequence ID" value="RHZ57901.1"/>
    <property type="molecule type" value="Genomic_DNA"/>
</dbReference>
<dbReference type="GO" id="GO:0016301">
    <property type="term" value="F:kinase activity"/>
    <property type="evidence" value="ECO:0007669"/>
    <property type="project" value="UniProtKB-KW"/>
</dbReference>
<dbReference type="InterPro" id="IPR029056">
    <property type="entry name" value="Ribokinase-like"/>
</dbReference>
<proteinExistence type="predicted"/>
<keyword evidence="2" id="KW-0418">Kinase</keyword>
<feature type="domain" description="Carbohydrate kinase PfkB" evidence="4">
    <location>
        <begin position="91"/>
        <end position="382"/>
    </location>
</feature>
<reference evidence="5 6" key="1">
    <citation type="submission" date="2018-08" db="EMBL/GenBank/DDBJ databases">
        <title>Genome and evolution of the arbuscular mycorrhizal fungus Diversispora epigaea (formerly Glomus versiforme) and its bacterial endosymbionts.</title>
        <authorList>
            <person name="Sun X."/>
            <person name="Fei Z."/>
            <person name="Harrison M."/>
        </authorList>
    </citation>
    <scope>NUCLEOTIDE SEQUENCE [LARGE SCALE GENOMIC DNA]</scope>
    <source>
        <strain evidence="5 6">IT104</strain>
    </source>
</reference>
<dbReference type="Pfam" id="PF00294">
    <property type="entry name" value="PfkB"/>
    <property type="match status" value="1"/>
</dbReference>
<evidence type="ECO:0000259" key="4">
    <source>
        <dbReference type="Pfam" id="PF00294"/>
    </source>
</evidence>
<evidence type="ECO:0000313" key="5">
    <source>
        <dbReference type="EMBL" id="RHZ57901.1"/>
    </source>
</evidence>
<organism evidence="5 6">
    <name type="scientific">Diversispora epigaea</name>
    <dbReference type="NCBI Taxonomy" id="1348612"/>
    <lineage>
        <taxon>Eukaryota</taxon>
        <taxon>Fungi</taxon>
        <taxon>Fungi incertae sedis</taxon>
        <taxon>Mucoromycota</taxon>
        <taxon>Glomeromycotina</taxon>
        <taxon>Glomeromycetes</taxon>
        <taxon>Diversisporales</taxon>
        <taxon>Diversisporaceae</taxon>
        <taxon>Diversispora</taxon>
    </lineage>
</organism>
<dbReference type="SUPFAM" id="SSF53613">
    <property type="entry name" value="Ribokinase-like"/>
    <property type="match status" value="1"/>
</dbReference>
<keyword evidence="1" id="KW-0808">Transferase</keyword>
<evidence type="ECO:0000313" key="6">
    <source>
        <dbReference type="Proteomes" id="UP000266861"/>
    </source>
</evidence>
<dbReference type="PROSITE" id="PS00584">
    <property type="entry name" value="PFKB_KINASES_2"/>
    <property type="match status" value="1"/>
</dbReference>
<evidence type="ECO:0000256" key="3">
    <source>
        <dbReference type="SAM" id="MobiDB-lite"/>
    </source>
</evidence>
<feature type="compositionally biased region" description="Basic and acidic residues" evidence="3">
    <location>
        <begin position="110"/>
        <end position="125"/>
    </location>
</feature>
<dbReference type="STRING" id="1348612.A0A397H4B5"/>
<dbReference type="AlphaFoldDB" id="A0A397H4B5"/>
<name>A0A397H4B5_9GLOM</name>
<dbReference type="SUPFAM" id="SSF81995">
    <property type="entry name" value="beta-sandwich domain of Sec23/24"/>
    <property type="match status" value="1"/>
</dbReference>
<feature type="region of interest" description="Disordered" evidence="3">
    <location>
        <begin position="1"/>
        <end position="89"/>
    </location>
</feature>
<dbReference type="OrthoDB" id="204058at2759"/>
<keyword evidence="6" id="KW-1185">Reference proteome</keyword>
<accession>A0A397H4B5</accession>
<dbReference type="InterPro" id="IPR002173">
    <property type="entry name" value="Carboh/pur_kinase_PfkB_CS"/>
</dbReference>
<dbReference type="Proteomes" id="UP000266861">
    <property type="component" value="Unassembled WGS sequence"/>
</dbReference>
<dbReference type="Gene3D" id="3.40.1190.20">
    <property type="match status" value="1"/>
</dbReference>
<dbReference type="InterPro" id="IPR052562">
    <property type="entry name" value="Ketohexokinase-related"/>
</dbReference>
<dbReference type="PANTHER" id="PTHR42774">
    <property type="entry name" value="PHOSPHOTRANSFERASE SYSTEM TRANSPORT PROTEIN"/>
    <property type="match status" value="1"/>
</dbReference>
<gene>
    <name evidence="5" type="ORF">Glove_382g47</name>
</gene>
<dbReference type="PANTHER" id="PTHR42774:SF3">
    <property type="entry name" value="KETOHEXOKINASE"/>
    <property type="match status" value="1"/>
</dbReference>
<sequence>MTTTQGPSNTNNGNVGNKDNINNTENIGNNGSNSNNNIQNHIPSETQQNNQYSSSQSPTSPQQQQQKQQQQQQQQKQQQQSPQPKSKNPLKILAIGSAYEDTILYVDKFPPEDGKQRAQRVEKRRGGNAGNTLTVLSQFPLVNASFMASMASKEASTFIIQDFNAHNIKTSTCIFRPSATHAPVAYIIQAESTSSRTIVNYNSIDELTFDEFKKKFDTVCNEEIPFNLIHFEGRNAAEETKMIDYIGTMAWRKNSIISVELEKPYRKGLETLMQRADILFFSKVFAEGKGYNNASDFLQVMSPFCKDTAYLFCTWGNSGAMCFHNPTQKLYSSSALPIPSVVDSVGAGDTFIAGAIYGLSQEMSPEGCLKFACELAGRKCAQIGFDGVVEKLNKPF</sequence>
<comment type="caution">
    <text evidence="5">The sequence shown here is derived from an EMBL/GenBank/DDBJ whole genome shotgun (WGS) entry which is preliminary data.</text>
</comment>
<feature type="region of interest" description="Disordered" evidence="3">
    <location>
        <begin position="110"/>
        <end position="129"/>
    </location>
</feature>
<dbReference type="InterPro" id="IPR011611">
    <property type="entry name" value="PfkB_dom"/>
</dbReference>
<protein>
    <recommendedName>
        <fullName evidence="4">Carbohydrate kinase PfkB domain-containing protein</fullName>
    </recommendedName>
</protein>
<evidence type="ECO:0000256" key="2">
    <source>
        <dbReference type="ARBA" id="ARBA00022777"/>
    </source>
</evidence>
<evidence type="ECO:0000256" key="1">
    <source>
        <dbReference type="ARBA" id="ARBA00022679"/>
    </source>
</evidence>